<dbReference type="GO" id="GO:0022627">
    <property type="term" value="C:cytosolic small ribosomal subunit"/>
    <property type="evidence" value="ECO:0007669"/>
    <property type="project" value="TreeGrafter"/>
</dbReference>
<dbReference type="AlphaFoldDB" id="A0A1F6PFR8"/>
<comment type="similarity">
    <text evidence="1 5 6">Belongs to the universal ribosomal protein uS9 family.</text>
</comment>
<protein>
    <recommendedName>
        <fullName evidence="4 5">Small ribosomal subunit protein uS9</fullName>
    </recommendedName>
</protein>
<dbReference type="SUPFAM" id="SSF54211">
    <property type="entry name" value="Ribosomal protein S5 domain 2-like"/>
    <property type="match status" value="1"/>
</dbReference>
<evidence type="ECO:0000256" key="3">
    <source>
        <dbReference type="ARBA" id="ARBA00023274"/>
    </source>
</evidence>
<gene>
    <name evidence="5" type="primary">rpsI</name>
    <name evidence="7" type="ORF">A2538_05020</name>
</gene>
<reference evidence="7 8" key="1">
    <citation type="journal article" date="2016" name="Nat. Commun.">
        <title>Thousands of microbial genomes shed light on interconnected biogeochemical processes in an aquifer system.</title>
        <authorList>
            <person name="Anantharaman K."/>
            <person name="Brown C.T."/>
            <person name="Hug L.A."/>
            <person name="Sharon I."/>
            <person name="Castelle C.J."/>
            <person name="Probst A.J."/>
            <person name="Thomas B.C."/>
            <person name="Singh A."/>
            <person name="Wilkins M.J."/>
            <person name="Karaoz U."/>
            <person name="Brodie E.L."/>
            <person name="Williams K.H."/>
            <person name="Hubbard S.S."/>
            <person name="Banfield J.F."/>
        </authorList>
    </citation>
    <scope>NUCLEOTIDE SEQUENCE [LARGE SCALE GENOMIC DNA]</scope>
</reference>
<dbReference type="Pfam" id="PF00380">
    <property type="entry name" value="Ribosomal_S9"/>
    <property type="match status" value="1"/>
</dbReference>
<dbReference type="STRING" id="1798709.A2538_05020"/>
<dbReference type="InterPro" id="IPR000754">
    <property type="entry name" value="Ribosomal_uS9"/>
</dbReference>
<evidence type="ECO:0000256" key="2">
    <source>
        <dbReference type="ARBA" id="ARBA00022980"/>
    </source>
</evidence>
<comment type="caution">
    <text evidence="7">The sequence shown here is derived from an EMBL/GenBank/DDBJ whole genome shotgun (WGS) entry which is preliminary data.</text>
</comment>
<dbReference type="FunFam" id="3.30.230.10:FF:000001">
    <property type="entry name" value="30S ribosomal protein S9"/>
    <property type="match status" value="1"/>
</dbReference>
<accession>A0A1F6PFR8</accession>
<dbReference type="NCBIfam" id="NF001099">
    <property type="entry name" value="PRK00132.1"/>
    <property type="match status" value="1"/>
</dbReference>
<evidence type="ECO:0000313" key="8">
    <source>
        <dbReference type="Proteomes" id="UP000178254"/>
    </source>
</evidence>
<dbReference type="PANTHER" id="PTHR21569:SF1">
    <property type="entry name" value="SMALL RIBOSOMAL SUBUNIT PROTEIN US9M"/>
    <property type="match status" value="1"/>
</dbReference>
<dbReference type="Gene3D" id="3.30.230.10">
    <property type="match status" value="1"/>
</dbReference>
<sequence>MVKLTKSENVVKRNSVGRRKRASARVRLDVGEGNIVVNGMPYDKYFPFFEQRDTVLAPLKAVAREKNYNISIKVVGGGKKGQADAVRLGIARALLKWDAELRKTLKSLGFLTRDSRIKERKKFGLKKARRAPQWSKR</sequence>
<dbReference type="GO" id="GO:0003723">
    <property type="term" value="F:RNA binding"/>
    <property type="evidence" value="ECO:0007669"/>
    <property type="project" value="TreeGrafter"/>
</dbReference>
<keyword evidence="3 5" id="KW-0687">Ribonucleoprotein</keyword>
<dbReference type="GO" id="GO:0006412">
    <property type="term" value="P:translation"/>
    <property type="evidence" value="ECO:0007669"/>
    <property type="project" value="UniProtKB-UniRule"/>
</dbReference>
<keyword evidence="2 5" id="KW-0689">Ribosomal protein</keyword>
<dbReference type="PROSITE" id="PS00360">
    <property type="entry name" value="RIBOSOMAL_S9"/>
    <property type="match status" value="1"/>
</dbReference>
<dbReference type="InterPro" id="IPR023035">
    <property type="entry name" value="Ribosomal_uS9_bac/plastid"/>
</dbReference>
<dbReference type="InterPro" id="IPR020568">
    <property type="entry name" value="Ribosomal_Su5_D2-typ_SF"/>
</dbReference>
<evidence type="ECO:0000256" key="4">
    <source>
        <dbReference type="ARBA" id="ARBA00035259"/>
    </source>
</evidence>
<dbReference type="HAMAP" id="MF_00532_B">
    <property type="entry name" value="Ribosomal_uS9_B"/>
    <property type="match status" value="1"/>
</dbReference>
<evidence type="ECO:0000256" key="1">
    <source>
        <dbReference type="ARBA" id="ARBA00005251"/>
    </source>
</evidence>
<dbReference type="PANTHER" id="PTHR21569">
    <property type="entry name" value="RIBOSOMAL PROTEIN S9"/>
    <property type="match status" value="1"/>
</dbReference>
<organism evidence="7 8">
    <name type="scientific">Candidatus Magasanikbacteria bacterium RIFOXYD2_FULL_41_14</name>
    <dbReference type="NCBI Taxonomy" id="1798709"/>
    <lineage>
        <taxon>Bacteria</taxon>
        <taxon>Candidatus Magasanikiibacteriota</taxon>
    </lineage>
</organism>
<evidence type="ECO:0000256" key="5">
    <source>
        <dbReference type="HAMAP-Rule" id="MF_00532"/>
    </source>
</evidence>
<dbReference type="Proteomes" id="UP000178254">
    <property type="component" value="Unassembled WGS sequence"/>
</dbReference>
<dbReference type="InterPro" id="IPR014721">
    <property type="entry name" value="Ribsml_uS5_D2-typ_fold_subgr"/>
</dbReference>
<evidence type="ECO:0000256" key="6">
    <source>
        <dbReference type="RuleBase" id="RU003815"/>
    </source>
</evidence>
<name>A0A1F6PFR8_9BACT</name>
<proteinExistence type="inferred from homology"/>
<dbReference type="EMBL" id="MFRE01000005">
    <property type="protein sequence ID" value="OGH95016.1"/>
    <property type="molecule type" value="Genomic_DNA"/>
</dbReference>
<evidence type="ECO:0000313" key="7">
    <source>
        <dbReference type="EMBL" id="OGH95016.1"/>
    </source>
</evidence>
<dbReference type="GO" id="GO:0003735">
    <property type="term" value="F:structural constituent of ribosome"/>
    <property type="evidence" value="ECO:0007669"/>
    <property type="project" value="InterPro"/>
</dbReference>
<dbReference type="InterPro" id="IPR020574">
    <property type="entry name" value="Ribosomal_uS9_CS"/>
</dbReference>